<dbReference type="CDD" id="cd00063">
    <property type="entry name" value="FN3"/>
    <property type="match status" value="1"/>
</dbReference>
<dbReference type="InterPro" id="IPR003961">
    <property type="entry name" value="FN3_dom"/>
</dbReference>
<evidence type="ECO:0000256" key="1">
    <source>
        <dbReference type="SAM" id="Phobius"/>
    </source>
</evidence>
<keyword evidence="1" id="KW-0812">Transmembrane</keyword>
<dbReference type="PROSITE" id="PS50853">
    <property type="entry name" value="FN3"/>
    <property type="match status" value="1"/>
</dbReference>
<sequence length="625" mass="68208">MKKWTLTGSLVIFCLFAILVSLASSTPDVSVLIGCASLGKGDTAVVSIMIEDVSNLGYAGVNLTFEESVVNVTAVSNSDFDSPPYIYTRGPGWVILEGGQLEKGLEGTVRLCNVMLHTVGECGDMSLLNLTDVALDDMMMKPIAVGKVINGTFTILDTVAPTAVTNLAASDPTHNSITLTWTAPGDDGNNGTATIYDIRYSTESITEENWAAATNAIGEPPPEEAGITQKFTVTGLSLETKYYFAMKTSDEVPNISPLSNVVSYTTLPNQIPSPTPTGTISLSSSPSGANIGLDGQWWGRIKTPDKIKDVEVGRHTIELSLEGYEVWSRIVAVTVDETSFVHATLTPNPTPTPTPPATGVIRIDSSPAGANIGLDGQWWGMQRTTPVTITDVESGHHTIELSLEGYDDYSTIIWVRTGETSYEHATLTPRSIPPLTPTPTPDEPLSPCEQGYKDCYPPWGDCETNIYEDNDNCGDCGKQCPDGYFCLLGSCVENTTANKENLATYYLKECRIYDTKERYEDARNYLLKARDVYKDINKSDQLLEIEALIEELDKKIHERDTDDLIFEGVIAVILAAIFAAIFAVICEYISKRRTKKVDLLVIVASSIVVFIIVFIVFIVFYLLRV</sequence>
<keyword evidence="1" id="KW-0472">Membrane</keyword>
<dbReference type="PANTHER" id="PTHR36194">
    <property type="entry name" value="S-LAYER-LIKE PROTEIN"/>
    <property type="match status" value="1"/>
</dbReference>
<evidence type="ECO:0000313" key="3">
    <source>
        <dbReference type="EMBL" id="QNO56375.1"/>
    </source>
</evidence>
<feature type="transmembrane region" description="Helical" evidence="1">
    <location>
        <begin position="597"/>
        <end position="623"/>
    </location>
</feature>
<dbReference type="Gene3D" id="2.60.40.680">
    <property type="match status" value="1"/>
</dbReference>
<dbReference type="AlphaFoldDB" id="A0A7G9Z7Z1"/>
<dbReference type="InterPro" id="IPR036116">
    <property type="entry name" value="FN3_sf"/>
</dbReference>
<dbReference type="InterPro" id="IPR013783">
    <property type="entry name" value="Ig-like_fold"/>
</dbReference>
<dbReference type="InterPro" id="IPR013229">
    <property type="entry name" value="PEGA"/>
</dbReference>
<accession>A0A7G9Z7Z1</accession>
<name>A0A7G9Z7Z1_9EURY</name>
<proteinExistence type="predicted"/>
<reference evidence="3" key="1">
    <citation type="submission" date="2020-06" db="EMBL/GenBank/DDBJ databases">
        <title>Unique genomic features of the anaerobic methanotrophic archaea.</title>
        <authorList>
            <person name="Chadwick G.L."/>
            <person name="Skennerton C.T."/>
            <person name="Laso-Perez R."/>
            <person name="Leu A.O."/>
            <person name="Speth D.R."/>
            <person name="Yu H."/>
            <person name="Morgan-Lang C."/>
            <person name="Hatzenpichler R."/>
            <person name="Goudeau D."/>
            <person name="Malmstrom R."/>
            <person name="Brazelton W.J."/>
            <person name="Woyke T."/>
            <person name="Hallam S.J."/>
            <person name="Tyson G.W."/>
            <person name="Wegener G."/>
            <person name="Boetius A."/>
            <person name="Orphan V."/>
        </authorList>
    </citation>
    <scope>NUCLEOTIDE SEQUENCE</scope>
</reference>
<keyword evidence="1" id="KW-1133">Transmembrane helix</keyword>
<organism evidence="3">
    <name type="scientific">Candidatus Methanophaga sp. ANME-1 ERB7</name>
    <dbReference type="NCBI Taxonomy" id="2759913"/>
    <lineage>
        <taxon>Archaea</taxon>
        <taxon>Methanobacteriati</taxon>
        <taxon>Methanobacteriota</taxon>
        <taxon>Stenosarchaea group</taxon>
        <taxon>Methanomicrobia</taxon>
        <taxon>Candidatus Methanophagales</taxon>
        <taxon>Candidatus Methanophagaceae</taxon>
        <taxon>Candidatus Methanophaga</taxon>
    </lineage>
</organism>
<dbReference type="PANTHER" id="PTHR36194:SF1">
    <property type="entry name" value="S-LAYER-LIKE PROTEIN"/>
    <property type="match status" value="1"/>
</dbReference>
<dbReference type="SUPFAM" id="SSF49265">
    <property type="entry name" value="Fibronectin type III"/>
    <property type="match status" value="1"/>
</dbReference>
<feature type="domain" description="Fibronectin type-III" evidence="2">
    <location>
        <begin position="163"/>
        <end position="269"/>
    </location>
</feature>
<feature type="transmembrane region" description="Helical" evidence="1">
    <location>
        <begin position="564"/>
        <end position="585"/>
    </location>
</feature>
<dbReference type="SMART" id="SM00060">
    <property type="entry name" value="FN3"/>
    <property type="match status" value="1"/>
</dbReference>
<dbReference type="Pfam" id="PF08308">
    <property type="entry name" value="PEGA"/>
    <property type="match status" value="2"/>
</dbReference>
<dbReference type="EMBL" id="MT631654">
    <property type="protein sequence ID" value="QNO56375.1"/>
    <property type="molecule type" value="Genomic_DNA"/>
</dbReference>
<gene>
    <name evidence="3" type="ORF">JCABFCCD_00016</name>
</gene>
<dbReference type="Gene3D" id="2.60.40.10">
    <property type="entry name" value="Immunoglobulins"/>
    <property type="match status" value="1"/>
</dbReference>
<evidence type="ECO:0000259" key="2">
    <source>
        <dbReference type="PROSITE" id="PS50853"/>
    </source>
</evidence>
<protein>
    <recommendedName>
        <fullName evidence="2">Fibronectin type-III domain-containing protein</fullName>
    </recommendedName>
</protein>
<dbReference type="Pfam" id="PF00041">
    <property type="entry name" value="fn3"/>
    <property type="match status" value="1"/>
</dbReference>